<dbReference type="PROSITE" id="PS51257">
    <property type="entry name" value="PROKAR_LIPOPROTEIN"/>
    <property type="match status" value="1"/>
</dbReference>
<accession>A0A6C0GPU4</accession>
<dbReference type="EMBL" id="CP048222">
    <property type="protein sequence ID" value="QHT70088.1"/>
    <property type="molecule type" value="Genomic_DNA"/>
</dbReference>
<reference evidence="2 3" key="1">
    <citation type="submission" date="2020-01" db="EMBL/GenBank/DDBJ databases">
        <authorList>
            <person name="Kim M.K."/>
        </authorList>
    </citation>
    <scope>NUCLEOTIDE SEQUENCE [LARGE SCALE GENOMIC DNA]</scope>
    <source>
        <strain evidence="2 3">172606-1</strain>
    </source>
</reference>
<proteinExistence type="predicted"/>
<dbReference type="Proteomes" id="UP000480178">
    <property type="component" value="Chromosome"/>
</dbReference>
<sequence length="325" mass="37284">MKTILIFIIINLFLISTLLGCGCEREKFSQEAYEKYELIFIGRLIEDEYYNIDGYQGLAFEVIEVLKGQTTKIVKGKNTAGYCSKTFSKDQEWIIYSIPEYGSINDQYACNLSTLLKDEFGESVIGKPDQLTAQKLKYELNYLRERKSEQDKIVSFQLLSLAPLFQVSFLIIALVSSIIMGERIRFYTPSILPASIVAATFGAIFLYFIFLPEQKGFKIPLMIVTLFSFLSLANTIYLRWYKGQLTYIKSFVLCYITYILMIMIAVPLLIYNKYPLDKTPSIDNPTLQDIVIPLSILLSIGLSFSIILSLFYNNLYKIGRSKNNM</sequence>
<feature type="transmembrane region" description="Helical" evidence="1">
    <location>
        <begin position="217"/>
        <end position="238"/>
    </location>
</feature>
<protein>
    <submittedName>
        <fullName evidence="2">Uncharacterized protein</fullName>
    </submittedName>
</protein>
<evidence type="ECO:0000313" key="2">
    <source>
        <dbReference type="EMBL" id="QHT70088.1"/>
    </source>
</evidence>
<evidence type="ECO:0000313" key="3">
    <source>
        <dbReference type="Proteomes" id="UP000480178"/>
    </source>
</evidence>
<keyword evidence="1" id="KW-0812">Transmembrane</keyword>
<evidence type="ECO:0000256" key="1">
    <source>
        <dbReference type="SAM" id="Phobius"/>
    </source>
</evidence>
<keyword evidence="3" id="KW-1185">Reference proteome</keyword>
<dbReference type="RefSeq" id="WP_162446071.1">
    <property type="nucleotide sequence ID" value="NZ_CP048222.1"/>
</dbReference>
<feature type="transmembrane region" description="Helical" evidence="1">
    <location>
        <begin position="250"/>
        <end position="270"/>
    </location>
</feature>
<name>A0A6C0GPU4_9BACT</name>
<feature type="transmembrane region" description="Helical" evidence="1">
    <location>
        <begin position="156"/>
        <end position="179"/>
    </location>
</feature>
<organism evidence="2 3">
    <name type="scientific">Rhodocytophaga rosea</name>
    <dbReference type="NCBI Taxonomy" id="2704465"/>
    <lineage>
        <taxon>Bacteria</taxon>
        <taxon>Pseudomonadati</taxon>
        <taxon>Bacteroidota</taxon>
        <taxon>Cytophagia</taxon>
        <taxon>Cytophagales</taxon>
        <taxon>Rhodocytophagaceae</taxon>
        <taxon>Rhodocytophaga</taxon>
    </lineage>
</organism>
<keyword evidence="1" id="KW-1133">Transmembrane helix</keyword>
<feature type="transmembrane region" description="Helical" evidence="1">
    <location>
        <begin position="191"/>
        <end position="211"/>
    </location>
</feature>
<gene>
    <name evidence="2" type="ORF">GXP67_27295</name>
</gene>
<dbReference type="AlphaFoldDB" id="A0A6C0GPU4"/>
<feature type="transmembrane region" description="Helical" evidence="1">
    <location>
        <begin position="290"/>
        <end position="312"/>
    </location>
</feature>
<keyword evidence="1" id="KW-0472">Membrane</keyword>
<dbReference type="KEGG" id="rhoz:GXP67_27295"/>